<evidence type="ECO:0000313" key="1">
    <source>
        <dbReference type="EMBL" id="KYC38920.1"/>
    </source>
</evidence>
<comment type="caution">
    <text evidence="1">The sequence shown here is derived from an EMBL/GenBank/DDBJ whole genome shotgun (WGS) entry which is preliminary data.</text>
</comment>
<name>A0A139X2N0_9CYAN</name>
<evidence type="ECO:0000313" key="2">
    <source>
        <dbReference type="Proteomes" id="UP000076925"/>
    </source>
</evidence>
<dbReference type="STRING" id="128403.WA1_33480"/>
<reference evidence="1 2" key="1">
    <citation type="journal article" date="2013" name="Genome Biol. Evol.">
        <title>Genomes of Stigonematalean cyanobacteria (subsection V) and the evolution of oxygenic photosynthesis from prokaryotes to plastids.</title>
        <authorList>
            <person name="Dagan T."/>
            <person name="Roettger M."/>
            <person name="Stucken K."/>
            <person name="Landan G."/>
            <person name="Koch R."/>
            <person name="Major P."/>
            <person name="Gould S.B."/>
            <person name="Goremykin V.V."/>
            <person name="Rippka R."/>
            <person name="Tandeau de Marsac N."/>
            <person name="Gugger M."/>
            <person name="Lockhart P.J."/>
            <person name="Allen J.F."/>
            <person name="Brune I."/>
            <person name="Maus I."/>
            <person name="Puhler A."/>
            <person name="Martin W.F."/>
        </authorList>
    </citation>
    <scope>NUCLEOTIDE SEQUENCE [LARGE SCALE GENOMIC DNA]</scope>
    <source>
        <strain evidence="1 2">PCC 7110</strain>
    </source>
</reference>
<dbReference type="EMBL" id="ANNX02000036">
    <property type="protein sequence ID" value="KYC38920.1"/>
    <property type="molecule type" value="Genomic_DNA"/>
</dbReference>
<evidence type="ECO:0008006" key="3">
    <source>
        <dbReference type="Google" id="ProtNLM"/>
    </source>
</evidence>
<accession>A0A139X2N0</accession>
<protein>
    <recommendedName>
        <fullName evidence="3">Transposase</fullName>
    </recommendedName>
</protein>
<dbReference type="Proteomes" id="UP000076925">
    <property type="component" value="Unassembled WGS sequence"/>
</dbReference>
<proteinExistence type="predicted"/>
<gene>
    <name evidence="1" type="ORF">WA1_33480</name>
</gene>
<organism evidence="1 2">
    <name type="scientific">Scytonema hofmannii PCC 7110</name>
    <dbReference type="NCBI Taxonomy" id="128403"/>
    <lineage>
        <taxon>Bacteria</taxon>
        <taxon>Bacillati</taxon>
        <taxon>Cyanobacteriota</taxon>
        <taxon>Cyanophyceae</taxon>
        <taxon>Nostocales</taxon>
        <taxon>Scytonemataceae</taxon>
        <taxon>Scytonema</taxon>
    </lineage>
</organism>
<keyword evidence="2" id="KW-1185">Reference proteome</keyword>
<sequence>MLKKKKGFKIVIKSAKCKLERNGFNLTETKTAFNEVVHFYFALINTHPEGINLPREEDGGWRYYEKLTIGDDAQYPFPFNSFPAQLRRCAIRKAIGAWESWNTSYQKWLNRPKKQKHHRPPVQPRVFNFSPSFDVGVCKNDDGHSIMLKILVNGQWKWIKFQYLAPVISADWVKGSPSVIVKGNAVTIVFPLEKYVRATGGIKTVMAQDSFRILGVDMDLDRHIAICSVLEVDAKGKVFEVARHFIKQTSHTKRRKKQLGRIAQKMQQTGTVEKGFASTVWKNLHNREVEASREYARRIVEFAKTWGCSIIAFEHLGNLKPIRGKYSRRSNQKRAYWLKSKIYQRVSSIAYQDYSILTTRVNPKDTSRLDPWGNKVWRSDNFPVTIFDFLNYQSGAIFVGTVNGYTSHSGLNAARNIGLKAILRYNTNLVFLSRKEGKTVHTGESLSQKG</sequence>
<dbReference type="AlphaFoldDB" id="A0A139X2N0"/>